<evidence type="ECO:0000259" key="9">
    <source>
        <dbReference type="PROSITE" id="PS51918"/>
    </source>
</evidence>
<dbReference type="GO" id="GO:1904047">
    <property type="term" value="F:S-adenosyl-L-methionine binding"/>
    <property type="evidence" value="ECO:0007669"/>
    <property type="project" value="UniProtKB-UniRule"/>
</dbReference>
<dbReference type="InterPro" id="IPR007197">
    <property type="entry name" value="rSAM"/>
</dbReference>
<comment type="function">
    <text evidence="8">Catalyzes the complex heterocyclic radical-mediated conversion of 6-carboxy-5,6,7,8-tetrahydropterin (CPH4) to 7-carboxy-7-deazaguanine (CDG), a step common to the biosynthetic pathways of all 7-deazapurine-containing compounds.</text>
</comment>
<dbReference type="GO" id="GO:0000287">
    <property type="term" value="F:magnesium ion binding"/>
    <property type="evidence" value="ECO:0007669"/>
    <property type="project" value="UniProtKB-UniRule"/>
</dbReference>
<comment type="similarity">
    <text evidence="8">Belongs to the radical SAM superfamily. 7-carboxy-7-deazaguanine synthase family.</text>
</comment>
<feature type="binding site" evidence="8">
    <location>
        <position position="67"/>
    </location>
    <ligand>
        <name>substrate</name>
    </ligand>
</feature>
<evidence type="ECO:0000256" key="5">
    <source>
        <dbReference type="ARBA" id="ARBA00023004"/>
    </source>
</evidence>
<dbReference type="UniPathway" id="UPA00391"/>
<evidence type="ECO:0000256" key="6">
    <source>
        <dbReference type="ARBA" id="ARBA00023014"/>
    </source>
</evidence>
<gene>
    <name evidence="8" type="primary">queE</name>
    <name evidence="10" type="ORF">HNQ81_000193</name>
</gene>
<dbReference type="InterPro" id="IPR024924">
    <property type="entry name" value="7-CO-7-deazaguanine_synth-like"/>
</dbReference>
<dbReference type="PANTHER" id="PTHR42836:SF1">
    <property type="entry name" value="7-CARBOXY-7-DEAZAGUANINE SYNTHASE"/>
    <property type="match status" value="1"/>
</dbReference>
<comment type="subunit">
    <text evidence="8">Homodimer.</text>
</comment>
<name>A0A840UNT9_9BACT</name>
<dbReference type="SFLD" id="SFLDS00029">
    <property type="entry name" value="Radical_SAM"/>
    <property type="match status" value="1"/>
</dbReference>
<comment type="caution">
    <text evidence="8">Lacks conserved residue(s) required for the propagation of feature annotation.</text>
</comment>
<evidence type="ECO:0000256" key="2">
    <source>
        <dbReference type="ARBA" id="ARBA00022691"/>
    </source>
</evidence>
<comment type="catalytic activity">
    <reaction evidence="8">
        <text>6-carboxy-5,6,7,8-tetrahydropterin + H(+) = 7-carboxy-7-carbaguanine + NH4(+)</text>
        <dbReference type="Rhea" id="RHEA:27974"/>
        <dbReference type="ChEBI" id="CHEBI:15378"/>
        <dbReference type="ChEBI" id="CHEBI:28938"/>
        <dbReference type="ChEBI" id="CHEBI:61032"/>
        <dbReference type="ChEBI" id="CHEBI:61036"/>
        <dbReference type="EC" id="4.3.99.3"/>
    </reaction>
</comment>
<dbReference type="SUPFAM" id="SSF102114">
    <property type="entry name" value="Radical SAM enzymes"/>
    <property type="match status" value="1"/>
</dbReference>
<keyword evidence="2 8" id="KW-0949">S-adenosyl-L-methionine</keyword>
<dbReference type="Gene3D" id="3.20.20.70">
    <property type="entry name" value="Aldolase class I"/>
    <property type="match status" value="1"/>
</dbReference>
<evidence type="ECO:0000256" key="8">
    <source>
        <dbReference type="HAMAP-Rule" id="MF_00917"/>
    </source>
</evidence>
<dbReference type="EC" id="4.3.99.3" evidence="8"/>
<comment type="cofactor">
    <cofactor evidence="8">
        <name>S-adenosyl-L-methionine</name>
        <dbReference type="ChEBI" id="CHEBI:59789"/>
    </cofactor>
    <text evidence="8">Binds 1 S-adenosyl-L-methionine per subunit.</text>
</comment>
<sequence>MSELFYSIQGESTFAGMPCVFIRLAGCNLRCSYCDAAYSYEEPGRKVSIDSLLDFVDEYPATMVELTGGEPLLQAGSLQLLDRLVARNRTVLLETNGSLPIADLPAGVHVILDVKCPDSGMAASWLPDNLTAIRRRAAQRPNGTEVKFVVSSLLDYRFARDFIREHDLSTHAPVLFSPVRSRITPAALAAAVLQDRLPVRLQLQLHTLIWPEQTRGV</sequence>
<dbReference type="AlphaFoldDB" id="A0A840UNT9"/>
<feature type="binding site" evidence="8">
    <location>
        <position position="31"/>
    </location>
    <ligand>
        <name>[4Fe-4S] cluster</name>
        <dbReference type="ChEBI" id="CHEBI:49883"/>
        <note>4Fe-4S-S-AdoMet</note>
    </ligand>
</feature>
<dbReference type="GO" id="GO:0016840">
    <property type="term" value="F:carbon-nitrogen lyase activity"/>
    <property type="evidence" value="ECO:0007669"/>
    <property type="project" value="UniProtKB-UniRule"/>
</dbReference>
<dbReference type="Pfam" id="PF04055">
    <property type="entry name" value="Radical_SAM"/>
    <property type="match status" value="1"/>
</dbReference>
<keyword evidence="11" id="KW-1185">Reference proteome</keyword>
<keyword evidence="3 8" id="KW-0479">Metal-binding</keyword>
<evidence type="ECO:0000313" key="10">
    <source>
        <dbReference type="EMBL" id="MBB5346486.1"/>
    </source>
</evidence>
<accession>A0A840UNT9</accession>
<feature type="binding site" evidence="8">
    <location>
        <position position="69"/>
    </location>
    <ligand>
        <name>S-adenosyl-L-methionine</name>
        <dbReference type="ChEBI" id="CHEBI:59789"/>
    </ligand>
</feature>
<feature type="binding site" evidence="8">
    <location>
        <begin position="8"/>
        <end position="10"/>
    </location>
    <ligand>
        <name>substrate</name>
    </ligand>
</feature>
<dbReference type="PIRSF" id="PIRSF000370">
    <property type="entry name" value="QueE"/>
    <property type="match status" value="1"/>
</dbReference>
<keyword evidence="7 8" id="KW-0456">Lyase</keyword>
<comment type="caution">
    <text evidence="10">The sequence shown here is derived from an EMBL/GenBank/DDBJ whole genome shotgun (WGS) entry which is preliminary data.</text>
</comment>
<dbReference type="EMBL" id="JACHEO010000001">
    <property type="protein sequence ID" value="MBB5346486.1"/>
    <property type="molecule type" value="Genomic_DNA"/>
</dbReference>
<dbReference type="PANTHER" id="PTHR42836">
    <property type="entry name" value="7-CARBOXY-7-DEAZAGUANINE SYNTHASE"/>
    <property type="match status" value="1"/>
</dbReference>
<evidence type="ECO:0000256" key="4">
    <source>
        <dbReference type="ARBA" id="ARBA00022842"/>
    </source>
</evidence>
<evidence type="ECO:0000313" key="11">
    <source>
        <dbReference type="Proteomes" id="UP000539642"/>
    </source>
</evidence>
<proteinExistence type="inferred from homology"/>
<comment type="pathway">
    <text evidence="8">Purine metabolism; 7-cyano-7-deazaguanine biosynthesis.</text>
</comment>
<evidence type="ECO:0000256" key="7">
    <source>
        <dbReference type="ARBA" id="ARBA00023239"/>
    </source>
</evidence>
<feature type="binding site" evidence="8">
    <location>
        <position position="34"/>
    </location>
    <ligand>
        <name>[4Fe-4S] cluster</name>
        <dbReference type="ChEBI" id="CHEBI:49883"/>
        <note>4Fe-4S-S-AdoMet</note>
    </ligand>
</feature>
<feature type="domain" description="Radical SAM core" evidence="9">
    <location>
        <begin position="14"/>
        <end position="212"/>
    </location>
</feature>
<dbReference type="GO" id="GO:0051539">
    <property type="term" value="F:4 iron, 4 sulfur cluster binding"/>
    <property type="evidence" value="ECO:0007669"/>
    <property type="project" value="UniProtKB-UniRule"/>
</dbReference>
<feature type="binding site" evidence="8">
    <location>
        <position position="27"/>
    </location>
    <ligand>
        <name>[4Fe-4S] cluster</name>
        <dbReference type="ChEBI" id="CHEBI:49883"/>
        <note>4Fe-4S-S-AdoMet</note>
    </ligand>
</feature>
<comment type="cofactor">
    <cofactor evidence="8">
        <name>Mg(2+)</name>
        <dbReference type="ChEBI" id="CHEBI:18420"/>
    </cofactor>
</comment>
<keyword evidence="1 8" id="KW-0004">4Fe-4S</keyword>
<dbReference type="PROSITE" id="PS51918">
    <property type="entry name" value="RADICAL_SAM"/>
    <property type="match status" value="1"/>
</dbReference>
<feature type="binding site" evidence="8">
    <location>
        <position position="23"/>
    </location>
    <ligand>
        <name>substrate</name>
    </ligand>
</feature>
<dbReference type="GO" id="GO:0008616">
    <property type="term" value="P:tRNA queuosine(34) biosynthetic process"/>
    <property type="evidence" value="ECO:0007669"/>
    <property type="project" value="UniProtKB-UniRule"/>
</dbReference>
<reference evidence="10 11" key="1">
    <citation type="submission" date="2020-08" db="EMBL/GenBank/DDBJ databases">
        <title>Genomic Encyclopedia of Type Strains, Phase IV (KMG-IV): sequencing the most valuable type-strain genomes for metagenomic binning, comparative biology and taxonomic classification.</title>
        <authorList>
            <person name="Goeker M."/>
        </authorList>
    </citation>
    <scope>NUCLEOTIDE SEQUENCE [LARGE SCALE GENOMIC DNA]</scope>
    <source>
        <strain evidence="10 11">DSM 28570</strain>
    </source>
</reference>
<evidence type="ECO:0000256" key="1">
    <source>
        <dbReference type="ARBA" id="ARBA00022485"/>
    </source>
</evidence>
<dbReference type="CDD" id="cd01335">
    <property type="entry name" value="Radical_SAM"/>
    <property type="match status" value="1"/>
</dbReference>
<protein>
    <recommendedName>
        <fullName evidence="8">7-carboxy-7-deazaguanine synthase</fullName>
        <shortName evidence="8">CDG synthase</shortName>
        <ecNumber evidence="8">4.3.99.3</ecNumber>
    </recommendedName>
    <alternativeName>
        <fullName evidence="8">Queuosine biosynthesis protein QueE</fullName>
    </alternativeName>
</protein>
<dbReference type="InterPro" id="IPR013785">
    <property type="entry name" value="Aldolase_TIM"/>
</dbReference>
<evidence type="ECO:0000256" key="3">
    <source>
        <dbReference type="ARBA" id="ARBA00022723"/>
    </source>
</evidence>
<dbReference type="RefSeq" id="WP_205240134.1">
    <property type="nucleotide sequence ID" value="NZ_JACHEO010000001.1"/>
</dbReference>
<dbReference type="Proteomes" id="UP000539642">
    <property type="component" value="Unassembled WGS sequence"/>
</dbReference>
<feature type="binding site" evidence="8">
    <location>
        <begin position="33"/>
        <end position="35"/>
    </location>
    <ligand>
        <name>S-adenosyl-L-methionine</name>
        <dbReference type="ChEBI" id="CHEBI:59789"/>
    </ligand>
</feature>
<comment type="cofactor">
    <cofactor evidence="8">
        <name>[4Fe-4S] cluster</name>
        <dbReference type="ChEBI" id="CHEBI:49883"/>
    </cofactor>
    <text evidence="8">Binds 1 [4Fe-4S] cluster. The cluster is coordinated with 3 cysteines and an exchangeable S-adenosyl-L-methionine.</text>
</comment>
<dbReference type="InterPro" id="IPR058240">
    <property type="entry name" value="rSAM_sf"/>
</dbReference>
<keyword evidence="5 8" id="KW-0408">Iron</keyword>
<keyword evidence="6 8" id="KW-0411">Iron-sulfur</keyword>
<dbReference type="HAMAP" id="MF_00917">
    <property type="entry name" value="QueE"/>
    <property type="match status" value="1"/>
</dbReference>
<keyword evidence="8" id="KW-0671">Queuosine biosynthesis</keyword>
<keyword evidence="4 8" id="KW-0460">Magnesium</keyword>
<organism evidence="10 11">
    <name type="scientific">Desulfoprunum benzoelyticum</name>
    <dbReference type="NCBI Taxonomy" id="1506996"/>
    <lineage>
        <taxon>Bacteria</taxon>
        <taxon>Pseudomonadati</taxon>
        <taxon>Thermodesulfobacteriota</taxon>
        <taxon>Desulfobulbia</taxon>
        <taxon>Desulfobulbales</taxon>
        <taxon>Desulfobulbaceae</taxon>
        <taxon>Desulfoprunum</taxon>
    </lineage>
</organism>